<keyword evidence="4 10" id="KW-0418">Kinase</keyword>
<dbReference type="InterPro" id="IPR006206">
    <property type="entry name" value="Mevalonate/galactokinase"/>
</dbReference>
<dbReference type="SUPFAM" id="SSF54211">
    <property type="entry name" value="Ribosomal protein S5 domain 2-like"/>
    <property type="match status" value="1"/>
</dbReference>
<feature type="domain" description="GHMP kinase C-terminal" evidence="7">
    <location>
        <begin position="376"/>
        <end position="450"/>
    </location>
</feature>
<evidence type="ECO:0000256" key="5">
    <source>
        <dbReference type="ARBA" id="ARBA00022840"/>
    </source>
</evidence>
<comment type="similarity">
    <text evidence="1">Belongs to the GHMP kinase family. GalK subfamily.</text>
</comment>
<reference evidence="10 11" key="1">
    <citation type="submission" date="2025-05" db="UniProtKB">
        <authorList>
            <consortium name="RefSeq"/>
        </authorList>
    </citation>
    <scope>IDENTIFICATION</scope>
    <source>
        <tissue evidence="10 11">Thorax and Abdomen</tissue>
    </source>
</reference>
<dbReference type="NCBIfam" id="TIGR00131">
    <property type="entry name" value="gal_kin"/>
    <property type="match status" value="1"/>
</dbReference>
<feature type="domain" description="GHMP kinase N-terminal" evidence="6">
    <location>
        <begin position="134"/>
        <end position="215"/>
    </location>
</feature>
<evidence type="ECO:0000259" key="7">
    <source>
        <dbReference type="Pfam" id="PF08544"/>
    </source>
</evidence>
<dbReference type="InterPro" id="IPR036554">
    <property type="entry name" value="GHMP_kinase_C_sf"/>
</dbReference>
<dbReference type="GO" id="GO:0004335">
    <property type="term" value="F:galactokinase activity"/>
    <property type="evidence" value="ECO:0007669"/>
    <property type="project" value="InterPro"/>
</dbReference>
<dbReference type="RefSeq" id="XP_015511636.2">
    <property type="nucleotide sequence ID" value="XM_015656150.2"/>
</dbReference>
<evidence type="ECO:0000256" key="2">
    <source>
        <dbReference type="ARBA" id="ARBA00022679"/>
    </source>
</evidence>
<dbReference type="Pfam" id="PF00288">
    <property type="entry name" value="GHMP_kinases_N"/>
    <property type="match status" value="1"/>
</dbReference>
<keyword evidence="5" id="KW-0067">ATP-binding</keyword>
<proteinExistence type="inferred from homology"/>
<dbReference type="InterPro" id="IPR006204">
    <property type="entry name" value="GHMP_kinase_N_dom"/>
</dbReference>
<dbReference type="PANTHER" id="PTHR10457">
    <property type="entry name" value="MEVALONATE KINASE/GALACTOKINASE"/>
    <property type="match status" value="1"/>
</dbReference>
<dbReference type="Pfam" id="PF10509">
    <property type="entry name" value="GalKase_gal_bdg"/>
    <property type="match status" value="1"/>
</dbReference>
<dbReference type="Gene3D" id="3.30.70.3170">
    <property type="match status" value="1"/>
</dbReference>
<dbReference type="PRINTS" id="PR00959">
    <property type="entry name" value="MEVGALKINASE"/>
</dbReference>
<evidence type="ECO:0000313" key="10">
    <source>
        <dbReference type="RefSeq" id="XP_015511636.2"/>
    </source>
</evidence>
<protein>
    <submittedName>
        <fullName evidence="10 11">N-acetylgalactosamine kinase isoform X2</fullName>
    </submittedName>
</protein>
<dbReference type="KEGG" id="nlo:107218318"/>
<dbReference type="InterPro" id="IPR019539">
    <property type="entry name" value="GalKase_N"/>
</dbReference>
<dbReference type="Gene3D" id="1.20.1440.340">
    <property type="match status" value="1"/>
</dbReference>
<dbReference type="Gene3D" id="3.30.230.10">
    <property type="match status" value="1"/>
</dbReference>
<evidence type="ECO:0000313" key="11">
    <source>
        <dbReference type="RefSeq" id="XP_046587299.1"/>
    </source>
</evidence>
<dbReference type="PROSITE" id="PS00106">
    <property type="entry name" value="GALACTOKINASE"/>
    <property type="match status" value="1"/>
</dbReference>
<dbReference type="GO" id="GO:0005524">
    <property type="term" value="F:ATP binding"/>
    <property type="evidence" value="ECO:0007669"/>
    <property type="project" value="UniProtKB-KW"/>
</dbReference>
<dbReference type="AlphaFoldDB" id="A0A6J0BBK1"/>
<dbReference type="PANTHER" id="PTHR10457:SF7">
    <property type="entry name" value="GALACTOKINASE-RELATED"/>
    <property type="match status" value="1"/>
</dbReference>
<accession>A0A6J0BBK1</accession>
<dbReference type="PROSITE" id="PS00627">
    <property type="entry name" value="GHMP_KINASES_ATP"/>
    <property type="match status" value="1"/>
</dbReference>
<dbReference type="FunCoup" id="A0A6J0BBK1">
    <property type="interactions" value="1595"/>
</dbReference>
<dbReference type="RefSeq" id="XP_046587299.1">
    <property type="nucleotide sequence ID" value="XM_046731343.1"/>
</dbReference>
<dbReference type="PIRSF" id="PIRSF000530">
    <property type="entry name" value="Galactokinase"/>
    <property type="match status" value="1"/>
</dbReference>
<dbReference type="InterPro" id="IPR014721">
    <property type="entry name" value="Ribsml_uS5_D2-typ_fold_subgr"/>
</dbReference>
<organism evidence="9 10">
    <name type="scientific">Neodiprion lecontei</name>
    <name type="common">Redheaded pine sawfly</name>
    <dbReference type="NCBI Taxonomy" id="441921"/>
    <lineage>
        <taxon>Eukaryota</taxon>
        <taxon>Metazoa</taxon>
        <taxon>Ecdysozoa</taxon>
        <taxon>Arthropoda</taxon>
        <taxon>Hexapoda</taxon>
        <taxon>Insecta</taxon>
        <taxon>Pterygota</taxon>
        <taxon>Neoptera</taxon>
        <taxon>Endopterygota</taxon>
        <taxon>Hymenoptera</taxon>
        <taxon>Tenthredinoidea</taxon>
        <taxon>Diprionidae</taxon>
        <taxon>Diprioninae</taxon>
        <taxon>Neodiprion</taxon>
    </lineage>
</organism>
<dbReference type="InParanoid" id="A0A6J0BBK1"/>
<dbReference type="Pfam" id="PF08544">
    <property type="entry name" value="GHMP_kinases_C"/>
    <property type="match status" value="1"/>
</dbReference>
<evidence type="ECO:0000256" key="3">
    <source>
        <dbReference type="ARBA" id="ARBA00022741"/>
    </source>
</evidence>
<keyword evidence="9" id="KW-1185">Reference proteome</keyword>
<dbReference type="InterPro" id="IPR019741">
    <property type="entry name" value="Galactokinase_CS"/>
</dbReference>
<dbReference type="SUPFAM" id="SSF55060">
    <property type="entry name" value="GHMP Kinase, C-terminal domain"/>
    <property type="match status" value="1"/>
</dbReference>
<feature type="domain" description="Galactokinase N-terminal" evidence="8">
    <location>
        <begin position="40"/>
        <end position="87"/>
    </location>
</feature>
<dbReference type="Proteomes" id="UP000829291">
    <property type="component" value="Chromosome 2"/>
</dbReference>
<keyword evidence="2" id="KW-0808">Transferase</keyword>
<evidence type="ECO:0000313" key="9">
    <source>
        <dbReference type="Proteomes" id="UP000829291"/>
    </source>
</evidence>
<dbReference type="GO" id="GO:0006012">
    <property type="term" value="P:galactose metabolic process"/>
    <property type="evidence" value="ECO:0007669"/>
    <property type="project" value="InterPro"/>
</dbReference>
<sequence length="478" mass="52909">MSKERNGDESRKRDKGGVGVSIVAAKESRDAARLSTIGNHFSARFHREPSFFVRVPGRVNLIGEHIDYCGYAVCPMAIRQDVLVAVSSTEDGMLRLTNLEAKYSDFECDFGHIRTSSFDGSPAWQNYFLCGVKGALDEIPEGRQPNGMLAAVWGNVPPSSGLSSSSALVSAAVLGTMHLSECNRSKEDMGTISARAERYIGTQGGGMDQAIAFLGQEGCAKLIEFDPLRAFDVTLPRSAVFVIAHSLARHNKASTSDYNLRVAECRIAAQIIAKRNGLKWDEVKKLVDVQAKLNKNLNEMAGIVERELDQDSYSLEEICSTLETTLEYLKKVSLTKSFKNSQAFKLRQRALHVFQEAARVIEFREINQRDGKSDKERLRHLGHLMTQSHVSLDQMYECSHPELNRLVEDAMECGALGARLTGAGWGGCAVILTTKEKVPDFLESLKEKFYHRRGIKPSETEGLLFPTEPNQGAAIYIP</sequence>
<evidence type="ECO:0000256" key="1">
    <source>
        <dbReference type="ARBA" id="ARBA00006566"/>
    </source>
</evidence>
<dbReference type="GO" id="GO:0005829">
    <property type="term" value="C:cytosol"/>
    <property type="evidence" value="ECO:0007669"/>
    <property type="project" value="TreeGrafter"/>
</dbReference>
<gene>
    <name evidence="10 11" type="primary">LOC107218318</name>
</gene>
<evidence type="ECO:0000259" key="8">
    <source>
        <dbReference type="Pfam" id="PF10509"/>
    </source>
</evidence>
<name>A0A6J0BBK1_NEOLC</name>
<evidence type="ECO:0000259" key="6">
    <source>
        <dbReference type="Pfam" id="PF00288"/>
    </source>
</evidence>
<keyword evidence="3" id="KW-0547">Nucleotide-binding</keyword>
<dbReference type="InterPro" id="IPR013750">
    <property type="entry name" value="GHMP_kinase_C_dom"/>
</dbReference>
<dbReference type="InterPro" id="IPR006203">
    <property type="entry name" value="GHMP_knse_ATP-bd_CS"/>
</dbReference>
<dbReference type="InterPro" id="IPR000705">
    <property type="entry name" value="Galactokinase"/>
</dbReference>
<evidence type="ECO:0000256" key="4">
    <source>
        <dbReference type="ARBA" id="ARBA00022777"/>
    </source>
</evidence>
<dbReference type="PRINTS" id="PR00473">
    <property type="entry name" value="GALCTOKINASE"/>
</dbReference>
<dbReference type="OrthoDB" id="187738at2759"/>
<dbReference type="GeneID" id="107218318"/>
<dbReference type="InterPro" id="IPR020568">
    <property type="entry name" value="Ribosomal_Su5_D2-typ_SF"/>
</dbReference>